<dbReference type="OrthoDB" id="9757917at2"/>
<sequence>MEPVTIAVGGVTYYVATKFIDQFITQEGYGYVRNLFFPKHRYVDGLYQLIEETTLEFEAEYPIDSDKVPFYHSQPLFDVLNEYVLFRGLPDKSELIDKFNEYPNVLPPTQQQLERFYAILTLKINNCEKLKKLYFEEVYKEKIFDISNEILQVKLILQSLDEKLTFQLSNDWLNEKNALAIADLGGRYTPELNLKLEIAKVFEGLGRTQAFSDMFYSHIDSFLIKGNKLRQCDEIATQLSAIAESLNNISNLYKEMDIPKLSEVPTNEFIDSVSRCHEAINESESVLWELREKAKKEDKTNHYSDKYSSTLRELRELDYACNNLLSFINSLTVKLANNPFLLLEGKAGIGKSHLLADVIKNRIASGHPSLFILGQQLTLDESPWSQIFKRLQLKVTSREFLEKLNLLGQKAGNRVLIFIDAINEGNGNKFWNDNINSFVDEIKEFEWLGLTLSIRTTYKNVTISDENLERNNFEVHEHIGFQNVELEAVNLFYDYYNIERPSSPNLNPEFKNPLFLKLLCEGVKKNGLTRVPVGFNGISNILNFLVEGVNKSLASPKKYAFDPGFPLVRDALNEIVKVKLSIGSSNISLKDAHAAVQSVVNDYVTGKTFLSALIDEGLLTKGIVRHDDNSTEEVVYVAFERFDDHLTVKFLLDDVENIENEFKTDGRLKSYFKDESDFYRHSGIVEALSIQLPERFGKELYELLPEFSENHNLLEAFIESLLWRDINAIDFEKIKPFINEQVFKFNNSFDHFLEAIISISGLVDHPFNANFLHSWLMQYSLADRDAFWTTKLKYKYSEDSAFRHLIDWAWARTDKSYISDESIELVATSLCWFLTSSNRELRDCSTKALVSLLENRIYVLTKVIDKFDGVNDPYVWERIFAVALGCTLRTDNVQELKCLAETVYHKVFCTEYVYPNILLRDYAREIIEFAIHSGLVLDDIELAKTKPPYNSSWPDEIPSKEELKSLYDRDPYWTLWGSIMGGGDFSRYTIGTNHNHSDWSGCKFGEIPVDRKQIFKTFQSKLSDTQKELYAATDPIIYDDKAEEITFGDTTIRFGSAIGRKEQDEINANKQLFKKSLPDDLLNVFEKDIEPYLDHNNNLLDTDKHFDLRIAERFIFNRVLELGWDPDKHGDFDRQIGSGRGRRESFQERIGKKYQWIAYYEYMAKLADNFIRFEGYGDERKVSPYQGPWEPYVRDIDPTILLKETGTNVVSNQDMWWLNDEVFDWDCSYEEWVKSPTTITNPHGLIEVKDNTGDEWLILESYPSWKEPKIIGNEDWGHPRKEVWSHIRSYIVKVEEFENFKDWASNQHFMGRWMPEGSDRYQLFNREFYWSEAFQFFKSDYYGGSDWTSVSDQDSRAKIADVSITSVNYLWEEEFDKSKIETLSFLKPSNLIFEKMGLTNGEMEGSFKNQNGTIVCFAVEALHASKAHLLVKKEPFLTMLKENDLEIVWTLLGEKGVIGGSLTSNHHYGRQEFSGAFYFYNNQLKGSHKNYSTR</sequence>
<evidence type="ECO:0000313" key="1">
    <source>
        <dbReference type="EMBL" id="RUO25507.1"/>
    </source>
</evidence>
<comment type="caution">
    <text evidence="1">The sequence shown here is derived from an EMBL/GenBank/DDBJ whole genome shotgun (WGS) entry which is preliminary data.</text>
</comment>
<proteinExistence type="predicted"/>
<evidence type="ECO:0000313" key="2">
    <source>
        <dbReference type="Proteomes" id="UP000288293"/>
    </source>
</evidence>
<protein>
    <recommendedName>
        <fullName evidence="3">ATP-binding protein</fullName>
    </recommendedName>
</protein>
<evidence type="ECO:0008006" key="3">
    <source>
        <dbReference type="Google" id="ProtNLM"/>
    </source>
</evidence>
<dbReference type="SUPFAM" id="SSF52540">
    <property type="entry name" value="P-loop containing nucleoside triphosphate hydrolases"/>
    <property type="match status" value="1"/>
</dbReference>
<accession>A0A432W619</accession>
<keyword evidence="2" id="KW-1185">Reference proteome</keyword>
<dbReference type="InterPro" id="IPR027417">
    <property type="entry name" value="P-loop_NTPase"/>
</dbReference>
<reference evidence="1 2" key="1">
    <citation type="journal article" date="2011" name="Front. Microbiol.">
        <title>Genomic signatures of strain selection and enhancement in Bacillus atrophaeus var. globigii, a historical biowarfare simulant.</title>
        <authorList>
            <person name="Gibbons H.S."/>
            <person name="Broomall S.M."/>
            <person name="McNew L.A."/>
            <person name="Daligault H."/>
            <person name="Chapman C."/>
            <person name="Bruce D."/>
            <person name="Karavis M."/>
            <person name="Krepps M."/>
            <person name="McGregor P.A."/>
            <person name="Hong C."/>
            <person name="Park K.H."/>
            <person name="Akmal A."/>
            <person name="Feldman A."/>
            <person name="Lin J.S."/>
            <person name="Chang W.E."/>
            <person name="Higgs B.W."/>
            <person name="Demirev P."/>
            <person name="Lindquist J."/>
            <person name="Liem A."/>
            <person name="Fochler E."/>
            <person name="Read T.D."/>
            <person name="Tapia R."/>
            <person name="Johnson S."/>
            <person name="Bishop-Lilly K.A."/>
            <person name="Detter C."/>
            <person name="Han C."/>
            <person name="Sozhamannan S."/>
            <person name="Rosenzweig C.N."/>
            <person name="Skowronski E.W."/>
        </authorList>
    </citation>
    <scope>NUCLEOTIDE SEQUENCE [LARGE SCALE GENOMIC DNA]</scope>
    <source>
        <strain evidence="1 2">MLST1</strain>
    </source>
</reference>
<dbReference type="NCBIfam" id="NF041813">
    <property type="entry name" value="Avs2"/>
    <property type="match status" value="1"/>
</dbReference>
<dbReference type="Proteomes" id="UP000288293">
    <property type="component" value="Unassembled WGS sequence"/>
</dbReference>
<gene>
    <name evidence="1" type="ORF">CWE09_01860</name>
</gene>
<dbReference type="RefSeq" id="WP_126802208.1">
    <property type="nucleotide sequence ID" value="NZ_PIPL01000001.1"/>
</dbReference>
<dbReference type="Gene3D" id="3.40.50.300">
    <property type="entry name" value="P-loop containing nucleotide triphosphate hydrolases"/>
    <property type="match status" value="1"/>
</dbReference>
<dbReference type="EMBL" id="PIPL01000001">
    <property type="protein sequence ID" value="RUO25507.1"/>
    <property type="molecule type" value="Genomic_DNA"/>
</dbReference>
<name>A0A432W619_9GAMM</name>
<organism evidence="1 2">
    <name type="scientific">Aliidiomarina minuta</name>
    <dbReference type="NCBI Taxonomy" id="880057"/>
    <lineage>
        <taxon>Bacteria</taxon>
        <taxon>Pseudomonadati</taxon>
        <taxon>Pseudomonadota</taxon>
        <taxon>Gammaproteobacteria</taxon>
        <taxon>Alteromonadales</taxon>
        <taxon>Idiomarinaceae</taxon>
        <taxon>Aliidiomarina</taxon>
    </lineage>
</organism>